<dbReference type="EMBL" id="CP017675">
    <property type="protein sequence ID" value="APB33116.1"/>
    <property type="molecule type" value="Genomic_DNA"/>
</dbReference>
<dbReference type="Proteomes" id="UP000180235">
    <property type="component" value="Chromosome"/>
</dbReference>
<keyword evidence="2" id="KW-1185">Reference proteome</keyword>
<dbReference type="RefSeq" id="WP_071453761.1">
    <property type="nucleotide sequence ID" value="NZ_CP017675.1"/>
</dbReference>
<evidence type="ECO:0000313" key="1">
    <source>
        <dbReference type="EMBL" id="APB33116.1"/>
    </source>
</evidence>
<sequence length="138" mass="15843">MFSPVSPISRVVAEVVPLLVRYRYEPDESQAAMIAQGWAEQYPAEWVRPAVVETLYQARYKSISVAQVLNLWQRQGRPHPHYSGDFERLVSRSNSERLWSPLPRVASRSPLPLLPATVTEPQYQKLRTLAQVQTVRES</sequence>
<protein>
    <submittedName>
        <fullName evidence="1">Uncharacterized protein</fullName>
    </submittedName>
</protein>
<proteinExistence type="predicted"/>
<reference evidence="1 2" key="1">
    <citation type="submission" date="2016-10" db="EMBL/GenBank/DDBJ databases">
        <title>Description of Gloeomargarita lithophora gen. nov., sp. nov., a thylakoid-bearing basal-branching cyanobacterium with intracellular carbonates, and proposal for Gloeomargaritales ord. nov.</title>
        <authorList>
            <person name="Moreira D."/>
            <person name="Tavera R."/>
            <person name="Benzerara K."/>
            <person name="Skouri-Panet F."/>
            <person name="Couradeau E."/>
            <person name="Gerard E."/>
            <person name="Loussert C."/>
            <person name="Novelo E."/>
            <person name="Zivanovic Y."/>
            <person name="Lopez-Garcia P."/>
        </authorList>
    </citation>
    <scope>NUCLEOTIDE SEQUENCE [LARGE SCALE GENOMIC DNA]</scope>
    <source>
        <strain evidence="1 2">D10</strain>
    </source>
</reference>
<dbReference type="OrthoDB" id="494931at2"/>
<dbReference type="STRING" id="1188229.GlitD10_0802"/>
<dbReference type="AlphaFoldDB" id="A0A1J0AB03"/>
<dbReference type="KEGG" id="glt:GlitD10_0802"/>
<name>A0A1J0AB03_9CYAN</name>
<accession>A0A1J0AB03</accession>
<evidence type="ECO:0000313" key="2">
    <source>
        <dbReference type="Proteomes" id="UP000180235"/>
    </source>
</evidence>
<organism evidence="1 2">
    <name type="scientific">Gloeomargarita lithophora Alchichica-D10</name>
    <dbReference type="NCBI Taxonomy" id="1188229"/>
    <lineage>
        <taxon>Bacteria</taxon>
        <taxon>Bacillati</taxon>
        <taxon>Cyanobacteriota</taxon>
        <taxon>Cyanophyceae</taxon>
        <taxon>Gloeomargaritales</taxon>
        <taxon>Gloeomargaritaceae</taxon>
        <taxon>Gloeomargarita</taxon>
    </lineage>
</organism>
<gene>
    <name evidence="1" type="ORF">GlitD10_0802</name>
</gene>